<protein>
    <recommendedName>
        <fullName evidence="7">DUF4428 domain-containing protein</fullName>
    </recommendedName>
</protein>
<evidence type="ECO:0000259" key="2">
    <source>
        <dbReference type="Pfam" id="PF09851"/>
    </source>
</evidence>
<evidence type="ECO:0000259" key="3">
    <source>
        <dbReference type="Pfam" id="PF14470"/>
    </source>
</evidence>
<feature type="domain" description="DUF4428" evidence="4">
    <location>
        <begin position="6"/>
        <end position="46"/>
    </location>
</feature>
<dbReference type="Pfam" id="PF09851">
    <property type="entry name" value="SHOCT"/>
    <property type="match status" value="1"/>
</dbReference>
<keyword evidence="1" id="KW-0175">Coiled coil</keyword>
<comment type="caution">
    <text evidence="5">The sequence shown here is derived from an EMBL/GenBank/DDBJ whole genome shotgun (WGS) entry which is preliminary data.</text>
</comment>
<dbReference type="RefSeq" id="WP_116098859.1">
    <property type="nucleotide sequence ID" value="NZ_QNVU01000023.1"/>
</dbReference>
<reference evidence="5 6" key="1">
    <citation type="journal article" date="2004" name="Emerg. Infect. Dis.">
        <title>Amoebae-resisting bacteria isolated from human nasal swabs by amoebal coculture.</title>
        <authorList>
            <person name="Greub G."/>
            <person name="La Scola B."/>
            <person name="Raoult D."/>
        </authorList>
    </citation>
    <scope>NUCLEOTIDE SEQUENCE [LARGE SCALE GENOMIC DNA]</scope>
    <source>
        <strain evidence="5 6">CCUG 51329</strain>
    </source>
</reference>
<dbReference type="EMBL" id="QNVU01000023">
    <property type="protein sequence ID" value="REC48107.1"/>
    <property type="molecule type" value="Genomic_DNA"/>
</dbReference>
<dbReference type="InterPro" id="IPR027872">
    <property type="entry name" value="DUF4428"/>
</dbReference>
<dbReference type="AlphaFoldDB" id="A0A3D9B421"/>
<evidence type="ECO:0008006" key="7">
    <source>
        <dbReference type="Google" id="ProtNLM"/>
    </source>
</evidence>
<name>A0A3D9B421_9FLAO</name>
<dbReference type="Pfam" id="PF14470">
    <property type="entry name" value="bPH_3"/>
    <property type="match status" value="1"/>
</dbReference>
<evidence type="ECO:0000313" key="6">
    <source>
        <dbReference type="Proteomes" id="UP000256924"/>
    </source>
</evidence>
<evidence type="ECO:0000313" key="5">
    <source>
        <dbReference type="EMBL" id="REC48107.1"/>
    </source>
</evidence>
<organism evidence="5 6">
    <name type="scientific">Candidatus Chryseobacterium massiliense</name>
    <dbReference type="NCBI Taxonomy" id="204089"/>
    <lineage>
        <taxon>Bacteria</taxon>
        <taxon>Pseudomonadati</taxon>
        <taxon>Bacteroidota</taxon>
        <taxon>Flavobacteriia</taxon>
        <taxon>Flavobacteriales</taxon>
        <taxon>Weeksellaceae</taxon>
        <taxon>Chryseobacterium group</taxon>
        <taxon>Chryseobacterium</taxon>
    </lineage>
</organism>
<gene>
    <name evidence="5" type="ORF">DRF68_12145</name>
</gene>
<dbReference type="Proteomes" id="UP000256924">
    <property type="component" value="Unassembled WGS sequence"/>
</dbReference>
<proteinExistence type="predicted"/>
<accession>A0A3D9B421</accession>
<feature type="domain" description="YokE-like PH" evidence="3">
    <location>
        <begin position="133"/>
        <end position="226"/>
    </location>
</feature>
<feature type="domain" description="SHOCT" evidence="2">
    <location>
        <begin position="251"/>
        <end position="278"/>
    </location>
</feature>
<evidence type="ECO:0000259" key="4">
    <source>
        <dbReference type="Pfam" id="PF14471"/>
    </source>
</evidence>
<sequence length="281" mass="31972">MTMNDHCGLCGKKLTSIDTMLGENKLSDGNIICNSCLEKASAMNEELLSDLHRFSLKDLENLLQNGKIEIAQEEIVQENIDENLPSIADSEQNALSKDLYKKRLKEIKKQLESLRANLSLFTKGEIKELPYVLDLDEKILAIIDAQFAKTTDAGILLVTPKRIISVSKAMFSPAKVNEFLNDNILEVSFVKNFVSPNIRIHTKEKTVEFESFFNKDYAQDFYHFISKIYNKEEVSKASSPEQNTVSESVLEQLEKLGQLRENGILTEEEFTSQKKKLLEKL</sequence>
<keyword evidence="6" id="KW-1185">Reference proteome</keyword>
<evidence type="ECO:0000256" key="1">
    <source>
        <dbReference type="SAM" id="Coils"/>
    </source>
</evidence>
<dbReference type="InterPro" id="IPR018649">
    <property type="entry name" value="SHOCT"/>
</dbReference>
<feature type="coiled-coil region" evidence="1">
    <location>
        <begin position="56"/>
        <end position="117"/>
    </location>
</feature>
<dbReference type="Pfam" id="PF14471">
    <property type="entry name" value="DUF4428"/>
    <property type="match status" value="1"/>
</dbReference>
<dbReference type="InterPro" id="IPR039519">
    <property type="entry name" value="YokE-like_PH"/>
</dbReference>